<proteinExistence type="inferred from homology"/>
<evidence type="ECO:0000256" key="5">
    <source>
        <dbReference type="ARBA" id="ARBA00022679"/>
    </source>
</evidence>
<dbReference type="Pfam" id="PF14593">
    <property type="entry name" value="PH_3"/>
    <property type="match status" value="1"/>
</dbReference>
<evidence type="ECO:0000259" key="11">
    <source>
        <dbReference type="PROSITE" id="PS50011"/>
    </source>
</evidence>
<dbReference type="PANTHER" id="PTHR24356">
    <property type="entry name" value="SERINE/THREONINE-PROTEIN KINASE"/>
    <property type="match status" value="1"/>
</dbReference>
<dbReference type="WBParaSite" id="NBR_0001158101-mRNA-1">
    <property type="protein sequence ID" value="NBR_0001158101-mRNA-1"/>
    <property type="gene ID" value="NBR_0001158101"/>
</dbReference>
<dbReference type="EC" id="2.7.11.1" evidence="2"/>
<evidence type="ECO:0000256" key="3">
    <source>
        <dbReference type="ARBA" id="ARBA00018538"/>
    </source>
</evidence>
<dbReference type="CDD" id="cd01262">
    <property type="entry name" value="PH_PDK1"/>
    <property type="match status" value="1"/>
</dbReference>
<dbReference type="FunFam" id="1.10.510.10:FF:000833">
    <property type="entry name" value="AGC family protein kinase"/>
    <property type="match status" value="1"/>
</dbReference>
<dbReference type="Proteomes" id="UP000271162">
    <property type="component" value="Unassembled WGS sequence"/>
</dbReference>
<comment type="similarity">
    <text evidence="1">Belongs to the protein kinase superfamily. AGC Ser/Thr protein kinase family. PDPK1 subfamily.</text>
</comment>
<gene>
    <name evidence="12" type="ORF">NBR_LOCUS11582</name>
</gene>
<name>A0A0N4Y684_NIPBR</name>
<evidence type="ECO:0000313" key="12">
    <source>
        <dbReference type="EMBL" id="VDL75171.1"/>
    </source>
</evidence>
<dbReference type="GO" id="GO:0005524">
    <property type="term" value="F:ATP binding"/>
    <property type="evidence" value="ECO:0007669"/>
    <property type="project" value="UniProtKB-KW"/>
</dbReference>
<keyword evidence="7" id="KW-0418">Kinase</keyword>
<dbReference type="CDD" id="cd05581">
    <property type="entry name" value="STKc_PDK1"/>
    <property type="match status" value="1"/>
</dbReference>
<evidence type="ECO:0000256" key="7">
    <source>
        <dbReference type="ARBA" id="ARBA00022777"/>
    </source>
</evidence>
<dbReference type="PROSITE" id="PS50011">
    <property type="entry name" value="PROTEIN_KINASE_DOM"/>
    <property type="match status" value="1"/>
</dbReference>
<keyword evidence="13" id="KW-1185">Reference proteome</keyword>
<dbReference type="InterPro" id="IPR011993">
    <property type="entry name" value="PH-like_dom_sf"/>
</dbReference>
<dbReference type="PROSITE" id="PS00108">
    <property type="entry name" value="PROTEIN_KINASE_ST"/>
    <property type="match status" value="1"/>
</dbReference>
<reference evidence="12 13" key="2">
    <citation type="submission" date="2018-11" db="EMBL/GenBank/DDBJ databases">
        <authorList>
            <consortium name="Pathogen Informatics"/>
        </authorList>
    </citation>
    <scope>NUCLEOTIDE SEQUENCE [LARGE SCALE GENOMIC DNA]</scope>
</reference>
<dbReference type="InterPro" id="IPR033931">
    <property type="entry name" value="PDK1-typ_PH"/>
</dbReference>
<dbReference type="InterPro" id="IPR008271">
    <property type="entry name" value="Ser/Thr_kinase_AS"/>
</dbReference>
<evidence type="ECO:0000256" key="4">
    <source>
        <dbReference type="ARBA" id="ARBA00022527"/>
    </source>
</evidence>
<dbReference type="InterPro" id="IPR050236">
    <property type="entry name" value="Ser_Thr_kinase_AGC"/>
</dbReference>
<evidence type="ECO:0000256" key="1">
    <source>
        <dbReference type="ARBA" id="ARBA00010006"/>
    </source>
</evidence>
<evidence type="ECO:0000256" key="6">
    <source>
        <dbReference type="ARBA" id="ARBA00022741"/>
    </source>
</evidence>
<evidence type="ECO:0000256" key="9">
    <source>
        <dbReference type="ARBA" id="ARBA00047899"/>
    </source>
</evidence>
<evidence type="ECO:0000256" key="2">
    <source>
        <dbReference type="ARBA" id="ARBA00012513"/>
    </source>
</evidence>
<evidence type="ECO:0000313" key="13">
    <source>
        <dbReference type="Proteomes" id="UP000271162"/>
    </source>
</evidence>
<keyword evidence="4" id="KW-0723">Serine/threonine-protein kinase</keyword>
<evidence type="ECO:0000256" key="8">
    <source>
        <dbReference type="ARBA" id="ARBA00022840"/>
    </source>
</evidence>
<dbReference type="EMBL" id="UYSL01020555">
    <property type="protein sequence ID" value="VDL75171.1"/>
    <property type="molecule type" value="Genomic_DNA"/>
</dbReference>
<dbReference type="SUPFAM" id="SSF50729">
    <property type="entry name" value="PH domain-like"/>
    <property type="match status" value="1"/>
</dbReference>
<organism evidence="14">
    <name type="scientific">Nippostrongylus brasiliensis</name>
    <name type="common">Rat hookworm</name>
    <dbReference type="NCBI Taxonomy" id="27835"/>
    <lineage>
        <taxon>Eukaryota</taxon>
        <taxon>Metazoa</taxon>
        <taxon>Ecdysozoa</taxon>
        <taxon>Nematoda</taxon>
        <taxon>Chromadorea</taxon>
        <taxon>Rhabditida</taxon>
        <taxon>Rhabditina</taxon>
        <taxon>Rhabditomorpha</taxon>
        <taxon>Strongyloidea</taxon>
        <taxon>Heligmosomidae</taxon>
        <taxon>Nippostrongylus</taxon>
    </lineage>
</organism>
<comment type="catalytic activity">
    <reaction evidence="9">
        <text>L-threonyl-[protein] + ATP = O-phospho-L-threonyl-[protein] + ADP + H(+)</text>
        <dbReference type="Rhea" id="RHEA:46608"/>
        <dbReference type="Rhea" id="RHEA-COMP:11060"/>
        <dbReference type="Rhea" id="RHEA-COMP:11605"/>
        <dbReference type="ChEBI" id="CHEBI:15378"/>
        <dbReference type="ChEBI" id="CHEBI:30013"/>
        <dbReference type="ChEBI" id="CHEBI:30616"/>
        <dbReference type="ChEBI" id="CHEBI:61977"/>
        <dbReference type="ChEBI" id="CHEBI:456216"/>
        <dbReference type="EC" id="2.7.11.1"/>
    </reaction>
</comment>
<dbReference type="InterPro" id="IPR011009">
    <property type="entry name" value="Kinase-like_dom_sf"/>
</dbReference>
<keyword evidence="6" id="KW-0547">Nucleotide-binding</keyword>
<dbReference type="GO" id="GO:0035556">
    <property type="term" value="P:intracellular signal transduction"/>
    <property type="evidence" value="ECO:0007669"/>
    <property type="project" value="TreeGrafter"/>
</dbReference>
<dbReference type="SMART" id="SM00220">
    <property type="entry name" value="S_TKc"/>
    <property type="match status" value="1"/>
</dbReference>
<feature type="domain" description="Protein kinase" evidence="11">
    <location>
        <begin position="60"/>
        <end position="324"/>
    </location>
</feature>
<keyword evidence="8" id="KW-0067">ATP-binding</keyword>
<accession>A0A0N4Y684</accession>
<evidence type="ECO:0000313" key="14">
    <source>
        <dbReference type="WBParaSite" id="NBR_0001158101-mRNA-1"/>
    </source>
</evidence>
<keyword evidence="5" id="KW-0808">Transferase</keyword>
<dbReference type="InterPro" id="IPR000719">
    <property type="entry name" value="Prot_kinase_dom"/>
</dbReference>
<dbReference type="STRING" id="27835.A0A0N4Y684"/>
<dbReference type="Pfam" id="PF00069">
    <property type="entry name" value="Pkinase"/>
    <property type="match status" value="1"/>
</dbReference>
<dbReference type="PANTHER" id="PTHR24356:SF406">
    <property type="entry name" value="3-PHOSPHOINOSITIDE-DEPENDENT PROTEIN KINASE 1"/>
    <property type="match status" value="1"/>
</dbReference>
<dbReference type="Gene3D" id="2.30.29.30">
    <property type="entry name" value="Pleckstrin-homology domain (PH domain)/Phosphotyrosine-binding domain (PTB)"/>
    <property type="match status" value="1"/>
</dbReference>
<dbReference type="AlphaFoldDB" id="A0A0N4Y684"/>
<sequence>MADDGGSQRCEENPRTSAERSVLSAFSCTLLEFDENKGLTRRVREDGAKLPKCRKKATDFVFLRILGEGAYSTVYLARELQGGQMQAIKVIQKDFVIRHQKLEATIREKHVLASLSYECGGHPFLTHLYCTFHDAERMYFVTDVAHHGELLTVLNRQGSFTVPVSQFYAAEIVAALEFVHKNGVVHRDVKPENVLIRRDGHIMLTDFGSAQIYDESLSCEHTRRATFVGTAQYVSPEMLRGDEVGPPCDFWALGATVFQMISGQPPFRAINDFHLMNKIQKLDFTFPADFPETPKDFVSKLLVLSPANRLGTGDLDSLKSHKFFEGIDWDSIVSMKPPDILPSVSTTLEAAEQMTDNLPEPGLTEEALNRLMSLSLMDMSISKQISLDNEILDSAVDIPNDMVELPKVDKKALAVRQRKLEQQRKDNPYHLFVQDNLIIRSGFIDKKKGLFSRRRMFLLTEGPHLFYVDPNSMELKGEVPWSPCMRTEAKNFRTFFVHTSLGVVQSN</sequence>
<dbReference type="GO" id="GO:0004674">
    <property type="term" value="F:protein serine/threonine kinase activity"/>
    <property type="evidence" value="ECO:0007669"/>
    <property type="project" value="UniProtKB-KW"/>
</dbReference>
<evidence type="ECO:0000256" key="10">
    <source>
        <dbReference type="ARBA" id="ARBA00048679"/>
    </source>
</evidence>
<reference evidence="14" key="1">
    <citation type="submission" date="2017-02" db="UniProtKB">
        <authorList>
            <consortium name="WormBaseParasite"/>
        </authorList>
    </citation>
    <scope>IDENTIFICATION</scope>
</reference>
<dbReference type="Gene3D" id="1.10.510.10">
    <property type="entry name" value="Transferase(Phosphotransferase) domain 1"/>
    <property type="match status" value="1"/>
</dbReference>
<comment type="catalytic activity">
    <reaction evidence="10">
        <text>L-seryl-[protein] + ATP = O-phospho-L-seryl-[protein] + ADP + H(+)</text>
        <dbReference type="Rhea" id="RHEA:17989"/>
        <dbReference type="Rhea" id="RHEA-COMP:9863"/>
        <dbReference type="Rhea" id="RHEA-COMP:11604"/>
        <dbReference type="ChEBI" id="CHEBI:15378"/>
        <dbReference type="ChEBI" id="CHEBI:29999"/>
        <dbReference type="ChEBI" id="CHEBI:30616"/>
        <dbReference type="ChEBI" id="CHEBI:83421"/>
        <dbReference type="ChEBI" id="CHEBI:456216"/>
        <dbReference type="EC" id="2.7.11.1"/>
    </reaction>
</comment>
<dbReference type="SUPFAM" id="SSF56112">
    <property type="entry name" value="Protein kinase-like (PK-like)"/>
    <property type="match status" value="1"/>
</dbReference>
<dbReference type="InterPro" id="IPR039046">
    <property type="entry name" value="PDPK1"/>
</dbReference>
<dbReference type="Gene3D" id="3.30.200.20">
    <property type="entry name" value="Phosphorylase Kinase, domain 1"/>
    <property type="match status" value="1"/>
</dbReference>
<dbReference type="OMA" id="QYRVPDN"/>
<protein>
    <recommendedName>
        <fullName evidence="3">3-phosphoinositide-dependent protein kinase 1</fullName>
        <ecNumber evidence="2">2.7.11.1</ecNumber>
    </recommendedName>
</protein>